<dbReference type="Pfam" id="PF23109">
    <property type="entry name" value="ARCH_RTEL1"/>
    <property type="match status" value="1"/>
</dbReference>
<proteinExistence type="predicted"/>
<gene>
    <name evidence="17" type="ORF">LSAT_V11C400198010</name>
</gene>
<dbReference type="GO" id="GO:0005634">
    <property type="term" value="C:nucleus"/>
    <property type="evidence" value="ECO:0000318"/>
    <property type="project" value="GO_Central"/>
</dbReference>
<dbReference type="GO" id="GO:0003678">
    <property type="term" value="F:DNA helicase activity"/>
    <property type="evidence" value="ECO:0000318"/>
    <property type="project" value="GO_Central"/>
</dbReference>
<dbReference type="GO" id="GO:0006281">
    <property type="term" value="P:DNA repair"/>
    <property type="evidence" value="ECO:0007669"/>
    <property type="project" value="UniProtKB-KW"/>
</dbReference>
<dbReference type="SMART" id="SM00491">
    <property type="entry name" value="HELICc2"/>
    <property type="match status" value="1"/>
</dbReference>
<evidence type="ECO:0000256" key="11">
    <source>
        <dbReference type="ARBA" id="ARBA00023125"/>
    </source>
</evidence>
<dbReference type="GO" id="GO:0051539">
    <property type="term" value="F:4 iron, 4 sulfur cluster binding"/>
    <property type="evidence" value="ECO:0007669"/>
    <property type="project" value="UniProtKB-KW"/>
</dbReference>
<evidence type="ECO:0000256" key="8">
    <source>
        <dbReference type="ARBA" id="ARBA00022840"/>
    </source>
</evidence>
<protein>
    <recommendedName>
        <fullName evidence="16">Helicase ATP-binding domain-containing protein</fullName>
    </recommendedName>
</protein>
<keyword evidence="13" id="KW-0413">Isomerase</keyword>
<dbReference type="Proteomes" id="UP000235145">
    <property type="component" value="Unassembled WGS sequence"/>
</dbReference>
<evidence type="ECO:0000256" key="6">
    <source>
        <dbReference type="ARBA" id="ARBA00022801"/>
    </source>
</evidence>
<dbReference type="Pfam" id="PF23116">
    <property type="entry name" value="HHD_RTEL1"/>
    <property type="match status" value="1"/>
</dbReference>
<dbReference type="Pfam" id="PF06733">
    <property type="entry name" value="DEAD_2"/>
    <property type="match status" value="1"/>
</dbReference>
<dbReference type="InterPro" id="IPR006555">
    <property type="entry name" value="ATP-dep_Helicase_C"/>
</dbReference>
<dbReference type="SMART" id="SM00488">
    <property type="entry name" value="DEXDc2"/>
    <property type="match status" value="1"/>
</dbReference>
<dbReference type="NCBIfam" id="TIGR00604">
    <property type="entry name" value="rad3"/>
    <property type="match status" value="1"/>
</dbReference>
<feature type="compositionally biased region" description="Low complexity" evidence="15">
    <location>
        <begin position="83"/>
        <end position="93"/>
    </location>
</feature>
<evidence type="ECO:0000256" key="7">
    <source>
        <dbReference type="ARBA" id="ARBA00022806"/>
    </source>
</evidence>
<keyword evidence="14" id="KW-0539">Nucleus</keyword>
<dbReference type="InterPro" id="IPR013020">
    <property type="entry name" value="Rad3/Chl1-like"/>
</dbReference>
<feature type="compositionally biased region" description="Polar residues" evidence="15">
    <location>
        <begin position="70"/>
        <end position="81"/>
    </location>
</feature>
<dbReference type="InterPro" id="IPR006554">
    <property type="entry name" value="Helicase-like_DEXD_c2"/>
</dbReference>
<dbReference type="GO" id="GO:1904430">
    <property type="term" value="P:negative regulation of t-circle formation"/>
    <property type="evidence" value="ECO:0000318"/>
    <property type="project" value="GO_Central"/>
</dbReference>
<dbReference type="Gene3D" id="1.20.1160.20">
    <property type="match status" value="1"/>
</dbReference>
<evidence type="ECO:0000256" key="13">
    <source>
        <dbReference type="ARBA" id="ARBA00023235"/>
    </source>
</evidence>
<dbReference type="GO" id="GO:0090657">
    <property type="term" value="P:telomeric loop disassembly"/>
    <property type="evidence" value="ECO:0000318"/>
    <property type="project" value="GO_Central"/>
</dbReference>
<dbReference type="GO" id="GO:0016818">
    <property type="term" value="F:hydrolase activity, acting on acid anhydrides, in phosphorus-containing anhydrides"/>
    <property type="evidence" value="ECO:0007669"/>
    <property type="project" value="InterPro"/>
</dbReference>
<keyword evidence="9" id="KW-0408">Iron</keyword>
<evidence type="ECO:0000256" key="5">
    <source>
        <dbReference type="ARBA" id="ARBA00022763"/>
    </source>
</evidence>
<dbReference type="InterPro" id="IPR014013">
    <property type="entry name" value="Helic_SF1/SF2_ATP-bd_DinG/Rad3"/>
</dbReference>
<dbReference type="GO" id="GO:0005524">
    <property type="term" value="F:ATP binding"/>
    <property type="evidence" value="ECO:0000318"/>
    <property type="project" value="GO_Central"/>
</dbReference>
<evidence type="ECO:0000256" key="10">
    <source>
        <dbReference type="ARBA" id="ARBA00023014"/>
    </source>
</evidence>
<evidence type="ECO:0000313" key="18">
    <source>
        <dbReference type="Proteomes" id="UP000235145"/>
    </source>
</evidence>
<evidence type="ECO:0000256" key="14">
    <source>
        <dbReference type="ARBA" id="ARBA00023242"/>
    </source>
</evidence>
<keyword evidence="6" id="KW-0378">Hydrolase</keyword>
<keyword evidence="10" id="KW-0411">Iron-sulfur</keyword>
<evidence type="ECO:0000256" key="12">
    <source>
        <dbReference type="ARBA" id="ARBA00023204"/>
    </source>
</evidence>
<evidence type="ECO:0000259" key="16">
    <source>
        <dbReference type="PROSITE" id="PS51193"/>
    </source>
</evidence>
<dbReference type="PROSITE" id="PS51193">
    <property type="entry name" value="HELICASE_ATP_BIND_2"/>
    <property type="match status" value="1"/>
</dbReference>
<dbReference type="InterPro" id="IPR045028">
    <property type="entry name" value="DinG/Rad3-like"/>
</dbReference>
<evidence type="ECO:0000256" key="4">
    <source>
        <dbReference type="ARBA" id="ARBA00022741"/>
    </source>
</evidence>
<comment type="subcellular location">
    <subcellularLocation>
        <location evidence="1">Nucleus</location>
    </subcellularLocation>
</comment>
<dbReference type="Gene3D" id="3.40.50.300">
    <property type="entry name" value="P-loop containing nucleotide triphosphate hydrolases"/>
    <property type="match status" value="2"/>
</dbReference>
<dbReference type="InterPro" id="IPR010614">
    <property type="entry name" value="RAD3-like_helicase_DEAD"/>
</dbReference>
<dbReference type="Pfam" id="PF13307">
    <property type="entry name" value="Helicase_C_2"/>
    <property type="match status" value="1"/>
</dbReference>
<evidence type="ECO:0000256" key="9">
    <source>
        <dbReference type="ARBA" id="ARBA00023004"/>
    </source>
</evidence>
<organism evidence="17 18">
    <name type="scientific">Lactuca sativa</name>
    <name type="common">Garden lettuce</name>
    <dbReference type="NCBI Taxonomy" id="4236"/>
    <lineage>
        <taxon>Eukaryota</taxon>
        <taxon>Viridiplantae</taxon>
        <taxon>Streptophyta</taxon>
        <taxon>Embryophyta</taxon>
        <taxon>Tracheophyta</taxon>
        <taxon>Spermatophyta</taxon>
        <taxon>Magnoliopsida</taxon>
        <taxon>eudicotyledons</taxon>
        <taxon>Gunneridae</taxon>
        <taxon>Pentapetalae</taxon>
        <taxon>asterids</taxon>
        <taxon>campanulids</taxon>
        <taxon>Asterales</taxon>
        <taxon>Asteraceae</taxon>
        <taxon>Cichorioideae</taxon>
        <taxon>Cichorieae</taxon>
        <taxon>Lactucinae</taxon>
        <taxon>Lactuca</taxon>
    </lineage>
</organism>
<evidence type="ECO:0000256" key="1">
    <source>
        <dbReference type="ARBA" id="ARBA00004123"/>
    </source>
</evidence>
<dbReference type="GO" id="GO:0045910">
    <property type="term" value="P:negative regulation of DNA recombination"/>
    <property type="evidence" value="ECO:0000318"/>
    <property type="project" value="GO_Central"/>
</dbReference>
<dbReference type="PANTHER" id="PTHR11472:SF34">
    <property type="entry name" value="REGULATOR OF TELOMERE ELONGATION HELICASE 1"/>
    <property type="match status" value="1"/>
</dbReference>
<dbReference type="InterPro" id="IPR057498">
    <property type="entry name" value="Rtel1_ARCH"/>
</dbReference>
<dbReference type="GO" id="GO:0070182">
    <property type="term" value="F:DNA polymerase binding"/>
    <property type="evidence" value="ECO:0000318"/>
    <property type="project" value="GO_Central"/>
</dbReference>
<evidence type="ECO:0000256" key="3">
    <source>
        <dbReference type="ARBA" id="ARBA00022723"/>
    </source>
</evidence>
<reference evidence="17 18" key="1">
    <citation type="journal article" date="2017" name="Nat. Commun.">
        <title>Genome assembly with in vitro proximity ligation data and whole-genome triplication in lettuce.</title>
        <authorList>
            <person name="Reyes-Chin-Wo S."/>
            <person name="Wang Z."/>
            <person name="Yang X."/>
            <person name="Kozik A."/>
            <person name="Arikit S."/>
            <person name="Song C."/>
            <person name="Xia L."/>
            <person name="Froenicke L."/>
            <person name="Lavelle D.O."/>
            <person name="Truco M.J."/>
            <person name="Xia R."/>
            <person name="Zhu S."/>
            <person name="Xu C."/>
            <person name="Xu H."/>
            <person name="Xu X."/>
            <person name="Cox K."/>
            <person name="Korf I."/>
            <person name="Meyers B.C."/>
            <person name="Michelmore R.W."/>
        </authorList>
    </citation>
    <scope>NUCLEOTIDE SEQUENCE [LARGE SCALE GENOMIC DNA]</scope>
    <source>
        <strain evidence="18">cv. Salinas</strain>
        <tissue evidence="17">Seedlings</tissue>
    </source>
</reference>
<dbReference type="GO" id="GO:0010569">
    <property type="term" value="P:regulation of double-strand break repair via homologous recombination"/>
    <property type="evidence" value="ECO:0000318"/>
    <property type="project" value="GO_Central"/>
</dbReference>
<name>A0A9R1XN59_LACSA</name>
<dbReference type="AlphaFoldDB" id="A0A9R1XN59"/>
<comment type="caution">
    <text evidence="17">The sequence shown here is derived from an EMBL/GenBank/DDBJ whole genome shotgun (WGS) entry which is preliminary data.</text>
</comment>
<feature type="domain" description="Helicase ATP-binding" evidence="16">
    <location>
        <begin position="7"/>
        <end position="294"/>
    </location>
</feature>
<keyword evidence="11" id="KW-0238">DNA-binding</keyword>
<keyword evidence="18" id="KW-1185">Reference proteome</keyword>
<keyword evidence="4" id="KW-0547">Nucleotide-binding</keyword>
<dbReference type="PANTHER" id="PTHR11472">
    <property type="entry name" value="DNA REPAIR DEAD HELICASE RAD3/XP-D SUBFAMILY MEMBER"/>
    <property type="match status" value="1"/>
</dbReference>
<keyword evidence="2" id="KW-0004">4Fe-4S</keyword>
<evidence type="ECO:0000256" key="15">
    <source>
        <dbReference type="SAM" id="MobiDB-lite"/>
    </source>
</evidence>
<keyword evidence="3" id="KW-0479">Metal-binding</keyword>
<keyword evidence="7" id="KW-0347">Helicase</keyword>
<dbReference type="GO" id="GO:0046872">
    <property type="term" value="F:metal ion binding"/>
    <property type="evidence" value="ECO:0007669"/>
    <property type="project" value="UniProtKB-KW"/>
</dbReference>
<dbReference type="GO" id="GO:0003677">
    <property type="term" value="F:DNA binding"/>
    <property type="evidence" value="ECO:0007669"/>
    <property type="project" value="UniProtKB-KW"/>
</dbReference>
<keyword evidence="5" id="KW-0227">DNA damage</keyword>
<dbReference type="InterPro" id="IPR027417">
    <property type="entry name" value="P-loop_NTPase"/>
</dbReference>
<evidence type="ECO:0000313" key="17">
    <source>
        <dbReference type="EMBL" id="KAJ0213542.1"/>
    </source>
</evidence>
<sequence>MPTYKIRGINVEFPFEAYDCQLVYMEKVIQSLQDRSNALLESPTGTGKTLCLLCATLAWRKSLGSFSTGRNAIRSQDTGGKNSEGPSSQSESSRLPTIIYTSRTHSQIRQVVQELKRTIYRPKMVVLGSREQLCIHPDVSLLHGKTQTNACHFLCQKRTKRYCTHFPRVSEFVKNNPGLGDEPIDIEDLVNIGKQSGPCPYYMSRELHKVVDILFAPYNYLIDPGNRKSLSIEWANSILIFDEAHNLEGICADAASFDLPSSLLTSCISEAQNCVDLAVSRRDQSNDTSYNPDNFAILRALLLKLEKRISEVQIDSKELGFTKPGPYIYELFGELNITHKTATKLIDTIEDATVLLEEDAKTSDPQKTKGTVNRLESISDILKIIFKSDGNDAHAKYYRVHVQEVEVKSSDTFKGKASRIFSWWCFNPGVAMEEFAKRDVGSIILTSGTLSPMDSFAEELKLNFPIRLENPHVIQDNQLWAGIVPVGPSGHPFNSSYRTRDSPEYKLNLGNSIVNFARIVPDGLLVFFPSYYLLNLCIDFWKNTGVTSTNSSTIWERICKHKLPVVEPRQSSLFPQAIDDYMAKLRDNSTTGAVFFAVCRGKVSEGLDFADQAGRAVIVTGIPFAMRNDPKIRLKREFLDQQALSQKGSKVIHFDCLFRFSQEKSGTVNKRHGRSTKLWAVSFGIAMITGQLFFVMKGFQNKTISPRFHYGFGLTSRLTDTIDLVKLLFCPLPDMSFLTQCYSKFGDVVFTLTRFFRDAAISCPVKQKSTQIQEPGEKSSRDKIISLDKLDQDKFLKSLIATSNKSQSIEPSSSSLPCSSELRRVNISSRLSQILPANRSNLSFNAQNQTSSLNNNNNNNSNVEVKKHEVIDLVDEETSSQLSAPYFIKKRKIENPKNENLLQKCDNGIREVKKEIAVEERRTELINLETVRGSSSSNSTSLACENQEKKGSTFLIQVREKLSDGEYKEFVGFMKALKSKAMKIGHVLQCIMGLFSAPDRLHLLQRFKDYIPAKYHTLYEEYLEKTKTNDAVTVDLL</sequence>
<dbReference type="SUPFAM" id="SSF52540">
    <property type="entry name" value="P-loop containing nucleoside triphosphate hydrolases"/>
    <property type="match status" value="2"/>
</dbReference>
<evidence type="ECO:0000256" key="2">
    <source>
        <dbReference type="ARBA" id="ARBA00022485"/>
    </source>
</evidence>
<keyword evidence="8" id="KW-0067">ATP-binding</keyword>
<dbReference type="EMBL" id="NBSK02000004">
    <property type="protein sequence ID" value="KAJ0213542.1"/>
    <property type="molecule type" value="Genomic_DNA"/>
</dbReference>
<keyword evidence="12" id="KW-0234">DNA repair</keyword>
<accession>A0A9R1XN59</accession>
<dbReference type="CDD" id="cd17970">
    <property type="entry name" value="DEAHc_FancJ"/>
    <property type="match status" value="1"/>
</dbReference>
<feature type="region of interest" description="Disordered" evidence="15">
    <location>
        <begin position="70"/>
        <end position="95"/>
    </location>
</feature>